<dbReference type="InterPro" id="IPR042070">
    <property type="entry name" value="PucR_C-HTH_sf"/>
</dbReference>
<evidence type="ECO:0000313" key="3">
    <source>
        <dbReference type="EMBL" id="SMH44051.1"/>
    </source>
</evidence>
<accession>A0A1X7P0H5</accession>
<name>A0A1X7P0H5_9MICO</name>
<dbReference type="EMBL" id="FXBM01000002">
    <property type="protein sequence ID" value="SMH44051.1"/>
    <property type="molecule type" value="Genomic_DNA"/>
</dbReference>
<protein>
    <submittedName>
        <fullName evidence="3">Putative transposase</fullName>
    </submittedName>
</protein>
<dbReference type="InterPro" id="IPR025751">
    <property type="entry name" value="RsbRD_N_dom"/>
</dbReference>
<dbReference type="Pfam" id="PF13556">
    <property type="entry name" value="HTH_30"/>
    <property type="match status" value="1"/>
</dbReference>
<feature type="domain" description="PucR C-terminal helix-turn-helix" evidence="1">
    <location>
        <begin position="321"/>
        <end position="377"/>
    </location>
</feature>
<evidence type="ECO:0000259" key="1">
    <source>
        <dbReference type="Pfam" id="PF13556"/>
    </source>
</evidence>
<dbReference type="Pfam" id="PF14361">
    <property type="entry name" value="RsbRD_N"/>
    <property type="match status" value="1"/>
</dbReference>
<proteinExistence type="predicted"/>
<dbReference type="AlphaFoldDB" id="A0A1X7P0H5"/>
<keyword evidence="4" id="KW-1185">Reference proteome</keyword>
<organism evidence="3 4">
    <name type="scientific">Rathayibacter oskolensis</name>
    <dbReference type="NCBI Taxonomy" id="1891671"/>
    <lineage>
        <taxon>Bacteria</taxon>
        <taxon>Bacillati</taxon>
        <taxon>Actinomycetota</taxon>
        <taxon>Actinomycetes</taxon>
        <taxon>Micrococcales</taxon>
        <taxon>Microbacteriaceae</taxon>
        <taxon>Rathayibacter</taxon>
    </lineage>
</organism>
<evidence type="ECO:0000259" key="2">
    <source>
        <dbReference type="Pfam" id="PF14361"/>
    </source>
</evidence>
<feature type="domain" description="RsbT co-antagonist protein RsbRD N-terminal" evidence="2">
    <location>
        <begin position="21"/>
        <end position="155"/>
    </location>
</feature>
<reference evidence="4" key="1">
    <citation type="submission" date="2017-04" db="EMBL/GenBank/DDBJ databases">
        <authorList>
            <person name="Varghese N."/>
            <person name="Submissions S."/>
        </authorList>
    </citation>
    <scope>NUCLEOTIDE SEQUENCE [LARGE SCALE GENOMIC DNA]</scope>
    <source>
        <strain evidence="4">VKM Ac-2121</strain>
    </source>
</reference>
<dbReference type="InterPro" id="IPR025736">
    <property type="entry name" value="PucR_C-HTH_dom"/>
</dbReference>
<dbReference type="Proteomes" id="UP000193711">
    <property type="component" value="Unassembled WGS sequence"/>
</dbReference>
<gene>
    <name evidence="3" type="ORF">SAMN06295885_2292</name>
</gene>
<dbReference type="Gene3D" id="1.10.10.2840">
    <property type="entry name" value="PucR C-terminal helix-turn-helix domain"/>
    <property type="match status" value="1"/>
</dbReference>
<evidence type="ECO:0000313" key="4">
    <source>
        <dbReference type="Proteomes" id="UP000193711"/>
    </source>
</evidence>
<dbReference type="PANTHER" id="PTHR33744">
    <property type="entry name" value="CARBOHYDRATE DIACID REGULATOR"/>
    <property type="match status" value="1"/>
</dbReference>
<sequence>MDDVRESRDTLLAGLAETSSTITKTVIGRLYDNMPSYRVVPREQLSESIGQIIALVTEVVRSGTVPAPDEIVQARTSAAARSRQDVPVQDIMRAFRFTIGGIHEELHRLVAAQDLPATEMVLVTDVLWRFSDAYTASQIAAFQTAVVDRALNRARHSQQFLRDLADGVDDHAALQRSARELGLRIDVTHAAVRARSRDGDEADRLRRELEQDARRRGGSALFAVVGNELLGVTDIRPALLDASHLVAVGEHVGLLDAAASFRSAEIARAAASLVNTTGVVAAAELSWRLAAVHAGQANVILADRYLEPLRSQGTFGQMIEDTLRAYLAADRSIPRAARSIPVHANTLRYRLRRFEELTGQSLDSTTTIVELSWALEITARMAAGGAATTQPARPR</sequence>
<dbReference type="PANTHER" id="PTHR33744:SF7">
    <property type="entry name" value="PUCR FAMILY TRANSCRIPTIONAL REGULATOR"/>
    <property type="match status" value="1"/>
</dbReference>
<dbReference type="InterPro" id="IPR051448">
    <property type="entry name" value="CdaR-like_regulators"/>
</dbReference>